<reference evidence="1" key="1">
    <citation type="submission" date="2020-03" db="EMBL/GenBank/DDBJ databases">
        <authorList>
            <person name="Zhang R."/>
        </authorList>
    </citation>
    <scope>NUCLEOTIDE SEQUENCE</scope>
</reference>
<organism evidence="1">
    <name type="scientific">Populus davidiana</name>
    <dbReference type="NCBI Taxonomy" id="266767"/>
    <lineage>
        <taxon>Eukaryota</taxon>
        <taxon>Viridiplantae</taxon>
        <taxon>Streptophyta</taxon>
        <taxon>Embryophyta</taxon>
        <taxon>Tracheophyta</taxon>
        <taxon>Spermatophyta</taxon>
        <taxon>Magnoliopsida</taxon>
        <taxon>eudicotyledons</taxon>
        <taxon>Gunneridae</taxon>
        <taxon>Pentapetalae</taxon>
        <taxon>rosids</taxon>
        <taxon>fabids</taxon>
        <taxon>Malpighiales</taxon>
        <taxon>Salicaceae</taxon>
        <taxon>Saliceae</taxon>
        <taxon>Populus</taxon>
    </lineage>
</organism>
<proteinExistence type="predicted"/>
<protein>
    <submittedName>
        <fullName evidence="1">Uncharacterized protein</fullName>
    </submittedName>
</protein>
<evidence type="ECO:0000313" key="1">
    <source>
        <dbReference type="EMBL" id="NUU93625.1"/>
    </source>
</evidence>
<accession>A0A6M2FC81</accession>
<name>A0A6M2FC81_9ROSI</name>
<dbReference type="EMBL" id="GILB01013292">
    <property type="protein sequence ID" value="NUU93625.1"/>
    <property type="molecule type" value="Transcribed_RNA"/>
</dbReference>
<dbReference type="AlphaFoldDB" id="A0A6M2FC81"/>
<sequence length="101" mass="11444">MQFSYATFTSSAKKIKVMRARNYLVSTLMAMVTMALPRMSPAQYYGAILLRPVKYPKPHDSTQALSSDYMPSLWLMHSQAFVIDALSMPSCHLFHSPLPLE</sequence>